<name>A0A182FY85_ANOAL</name>
<proteinExistence type="predicted"/>
<sequence length="100" mass="11508">MDVAETEHGDKRKTVNQVNSKCNSERDEAATMAYHIEQPDSLGAYDCPWKVAHREPTGQRRYQYKPCWRKASQGFAEERRKIQNCLPPLTVHEACSSCTH</sequence>
<keyword evidence="3" id="KW-1185">Reference proteome</keyword>
<organism evidence="2 3">
    <name type="scientific">Anopheles albimanus</name>
    <name type="common">New world malaria mosquito</name>
    <dbReference type="NCBI Taxonomy" id="7167"/>
    <lineage>
        <taxon>Eukaryota</taxon>
        <taxon>Metazoa</taxon>
        <taxon>Ecdysozoa</taxon>
        <taxon>Arthropoda</taxon>
        <taxon>Hexapoda</taxon>
        <taxon>Insecta</taxon>
        <taxon>Pterygota</taxon>
        <taxon>Neoptera</taxon>
        <taxon>Endopterygota</taxon>
        <taxon>Diptera</taxon>
        <taxon>Nematocera</taxon>
        <taxon>Culicoidea</taxon>
        <taxon>Culicidae</taxon>
        <taxon>Anophelinae</taxon>
        <taxon>Anopheles</taxon>
    </lineage>
</organism>
<feature type="region of interest" description="Disordered" evidence="1">
    <location>
        <begin position="1"/>
        <end position="24"/>
    </location>
</feature>
<feature type="compositionally biased region" description="Basic and acidic residues" evidence="1">
    <location>
        <begin position="1"/>
        <end position="13"/>
    </location>
</feature>
<dbReference type="VEuPathDB" id="VectorBase:AALB014583"/>
<accession>A0A182FY85</accession>
<evidence type="ECO:0000313" key="2">
    <source>
        <dbReference type="EnsemblMetazoa" id="AALB014583-PB"/>
    </source>
</evidence>
<evidence type="ECO:0000313" key="3">
    <source>
        <dbReference type="Proteomes" id="UP000069272"/>
    </source>
</evidence>
<evidence type="ECO:0000256" key="1">
    <source>
        <dbReference type="SAM" id="MobiDB-lite"/>
    </source>
</evidence>
<dbReference type="AlphaFoldDB" id="A0A182FY85"/>
<dbReference type="Proteomes" id="UP000069272">
    <property type="component" value="Chromosome X"/>
</dbReference>
<protein>
    <submittedName>
        <fullName evidence="2">Uncharacterized protein</fullName>
    </submittedName>
</protein>
<dbReference type="EnsemblMetazoa" id="AALB014583-RB">
    <property type="protein sequence ID" value="AALB014583-PB"/>
    <property type="gene ID" value="AALB014583"/>
</dbReference>
<reference evidence="2 3" key="1">
    <citation type="journal article" date="2017" name="G3 (Bethesda)">
        <title>The Physical Genome Mapping of Anopheles albimanus Corrected Scaffold Misassemblies and Identified Interarm Rearrangements in Genus Anopheles.</title>
        <authorList>
            <person name="Artemov G.N."/>
            <person name="Peery A.N."/>
            <person name="Jiang X."/>
            <person name="Tu Z."/>
            <person name="Stegniy V.N."/>
            <person name="Sharakhova M.V."/>
            <person name="Sharakhov I.V."/>
        </authorList>
    </citation>
    <scope>NUCLEOTIDE SEQUENCE [LARGE SCALE GENOMIC DNA]</scope>
    <source>
        <strain evidence="2 3">ALBI9_A</strain>
    </source>
</reference>
<reference evidence="2" key="2">
    <citation type="submission" date="2022-08" db="UniProtKB">
        <authorList>
            <consortium name="EnsemblMetazoa"/>
        </authorList>
    </citation>
    <scope>IDENTIFICATION</scope>
    <source>
        <strain evidence="2">STECLA/ALBI9_A</strain>
    </source>
</reference>